<dbReference type="AlphaFoldDB" id="A0A9D7SCG6"/>
<feature type="transmembrane region" description="Helical" evidence="4">
    <location>
        <begin position="150"/>
        <end position="170"/>
    </location>
</feature>
<evidence type="ECO:0000256" key="2">
    <source>
        <dbReference type="ARBA" id="ARBA00022803"/>
    </source>
</evidence>
<evidence type="ECO:0000256" key="3">
    <source>
        <dbReference type="PROSITE-ProRule" id="PRU00339"/>
    </source>
</evidence>
<dbReference type="SUPFAM" id="SSF48452">
    <property type="entry name" value="TPR-like"/>
    <property type="match status" value="1"/>
</dbReference>
<dbReference type="InterPro" id="IPR019734">
    <property type="entry name" value="TPR_rpt"/>
</dbReference>
<dbReference type="InterPro" id="IPR013105">
    <property type="entry name" value="TPR_2"/>
</dbReference>
<dbReference type="PROSITE" id="PS50005">
    <property type="entry name" value="TPR"/>
    <property type="match status" value="1"/>
</dbReference>
<feature type="transmembrane region" description="Helical" evidence="4">
    <location>
        <begin position="115"/>
        <end position="138"/>
    </location>
</feature>
<name>A0A9D7SCG6_9BACT</name>
<evidence type="ECO:0000256" key="1">
    <source>
        <dbReference type="ARBA" id="ARBA00022737"/>
    </source>
</evidence>
<evidence type="ECO:0000313" key="7">
    <source>
        <dbReference type="Proteomes" id="UP000808349"/>
    </source>
</evidence>
<dbReference type="Gene3D" id="1.25.40.10">
    <property type="entry name" value="Tetratricopeptide repeat domain"/>
    <property type="match status" value="1"/>
</dbReference>
<dbReference type="PROSITE" id="PS50293">
    <property type="entry name" value="TPR_REGION"/>
    <property type="match status" value="1"/>
</dbReference>
<gene>
    <name evidence="6" type="ORF">IPO85_16635</name>
</gene>
<dbReference type="Pfam" id="PF07719">
    <property type="entry name" value="TPR_2"/>
    <property type="match status" value="1"/>
</dbReference>
<keyword evidence="4" id="KW-1133">Transmembrane helix</keyword>
<reference evidence="6 7" key="1">
    <citation type="submission" date="2020-10" db="EMBL/GenBank/DDBJ databases">
        <title>Connecting structure to function with the recovery of over 1000 high-quality activated sludge metagenome-assembled genomes encoding full-length rRNA genes using long-read sequencing.</title>
        <authorList>
            <person name="Singleton C.M."/>
            <person name="Petriglieri F."/>
            <person name="Kristensen J.M."/>
            <person name="Kirkegaard R.H."/>
            <person name="Michaelsen T.Y."/>
            <person name="Andersen M.H."/>
            <person name="Karst S.M."/>
            <person name="Dueholm M.S."/>
            <person name="Nielsen P.H."/>
            <person name="Albertsen M."/>
        </authorList>
    </citation>
    <scope>NUCLEOTIDE SEQUENCE [LARGE SCALE GENOMIC DNA]</scope>
    <source>
        <strain evidence="6">Ribe_18-Q3-R11-54_BAT3C.373</strain>
    </source>
</reference>
<feature type="chain" id="PRO_5039302826" evidence="5">
    <location>
        <begin position="20"/>
        <end position="240"/>
    </location>
</feature>
<sequence length="240" mass="27822">MKYLVVIMILGYLPLPAQSFQEASKQYTEGQYELSLKSWNGLIDQGQKGATLYYNLANTYLKLNRYPESILYYKKALRWDPNNKDVQYNLEVARKLAGIENIALPRFFLFVWFEVIALSVASYWWALILIIGLFFFVLNMGPFKKLQLPVWVKYSILALSFIAGACFYFQENFKADPNEFVLMNDHAIHISPDSESEVKLSLKAGKCIRKIDQIGEWIKITTIEYDAGWIPESSTKRIQL</sequence>
<keyword evidence="4" id="KW-0472">Membrane</keyword>
<feature type="repeat" description="TPR" evidence="3">
    <location>
        <begin position="50"/>
        <end position="83"/>
    </location>
</feature>
<dbReference type="SMART" id="SM00028">
    <property type="entry name" value="TPR"/>
    <property type="match status" value="1"/>
</dbReference>
<dbReference type="Proteomes" id="UP000808349">
    <property type="component" value="Unassembled WGS sequence"/>
</dbReference>
<keyword evidence="5" id="KW-0732">Signal</keyword>
<feature type="signal peptide" evidence="5">
    <location>
        <begin position="1"/>
        <end position="19"/>
    </location>
</feature>
<evidence type="ECO:0000256" key="4">
    <source>
        <dbReference type="SAM" id="Phobius"/>
    </source>
</evidence>
<protein>
    <submittedName>
        <fullName evidence="6">Tetratricopeptide repeat protein</fullName>
    </submittedName>
</protein>
<keyword evidence="4" id="KW-0812">Transmembrane</keyword>
<dbReference type="EMBL" id="JADKFW010000015">
    <property type="protein sequence ID" value="MBK9719107.1"/>
    <property type="molecule type" value="Genomic_DNA"/>
</dbReference>
<keyword evidence="1" id="KW-0677">Repeat</keyword>
<organism evidence="6 7">
    <name type="scientific">Candidatus Defluviibacterium haderslevense</name>
    <dbReference type="NCBI Taxonomy" id="2981993"/>
    <lineage>
        <taxon>Bacteria</taxon>
        <taxon>Pseudomonadati</taxon>
        <taxon>Bacteroidota</taxon>
        <taxon>Saprospiria</taxon>
        <taxon>Saprospirales</taxon>
        <taxon>Saprospiraceae</taxon>
        <taxon>Candidatus Defluviibacterium</taxon>
    </lineage>
</organism>
<evidence type="ECO:0000256" key="5">
    <source>
        <dbReference type="SAM" id="SignalP"/>
    </source>
</evidence>
<comment type="caution">
    <text evidence="6">The sequence shown here is derived from an EMBL/GenBank/DDBJ whole genome shotgun (WGS) entry which is preliminary data.</text>
</comment>
<accession>A0A9D7SCG6</accession>
<evidence type="ECO:0000313" key="6">
    <source>
        <dbReference type="EMBL" id="MBK9719107.1"/>
    </source>
</evidence>
<keyword evidence="2 3" id="KW-0802">TPR repeat</keyword>
<dbReference type="InterPro" id="IPR011990">
    <property type="entry name" value="TPR-like_helical_dom_sf"/>
</dbReference>
<proteinExistence type="predicted"/>